<gene>
    <name evidence="2" type="ORF">Syun_003012</name>
</gene>
<accession>A0AAP0L1F6</accession>
<keyword evidence="3" id="KW-1185">Reference proteome</keyword>
<sequence length="116" mass="12674">MGDASARRAREHARSVARVRAHGRMRHQSGPESLLVGVSKEGPEGSSDRPCWRKTVMHREAQGGAAGTTSGGKRLRRRVAQSGGERDGAGWQMQTEQCGVNQCTRDKCPLDWAFCL</sequence>
<reference evidence="2 3" key="1">
    <citation type="submission" date="2024-01" db="EMBL/GenBank/DDBJ databases">
        <title>Genome assemblies of Stephania.</title>
        <authorList>
            <person name="Yang L."/>
        </authorList>
    </citation>
    <scope>NUCLEOTIDE SEQUENCE [LARGE SCALE GENOMIC DNA]</scope>
    <source>
        <strain evidence="2">YNDBR</strain>
        <tissue evidence="2">Leaf</tissue>
    </source>
</reference>
<dbReference type="AlphaFoldDB" id="A0AAP0L1F6"/>
<dbReference type="EMBL" id="JBBNAF010000002">
    <property type="protein sequence ID" value="KAK9162110.1"/>
    <property type="molecule type" value="Genomic_DNA"/>
</dbReference>
<evidence type="ECO:0000313" key="2">
    <source>
        <dbReference type="EMBL" id="KAK9162110.1"/>
    </source>
</evidence>
<feature type="region of interest" description="Disordered" evidence="1">
    <location>
        <begin position="1"/>
        <end position="90"/>
    </location>
</feature>
<comment type="caution">
    <text evidence="2">The sequence shown here is derived from an EMBL/GenBank/DDBJ whole genome shotgun (WGS) entry which is preliminary data.</text>
</comment>
<feature type="compositionally biased region" description="Basic residues" evidence="1">
    <location>
        <begin position="15"/>
        <end position="27"/>
    </location>
</feature>
<dbReference type="Proteomes" id="UP001420932">
    <property type="component" value="Unassembled WGS sequence"/>
</dbReference>
<proteinExistence type="predicted"/>
<protein>
    <submittedName>
        <fullName evidence="2">Uncharacterized protein</fullName>
    </submittedName>
</protein>
<evidence type="ECO:0000313" key="3">
    <source>
        <dbReference type="Proteomes" id="UP001420932"/>
    </source>
</evidence>
<organism evidence="2 3">
    <name type="scientific">Stephania yunnanensis</name>
    <dbReference type="NCBI Taxonomy" id="152371"/>
    <lineage>
        <taxon>Eukaryota</taxon>
        <taxon>Viridiplantae</taxon>
        <taxon>Streptophyta</taxon>
        <taxon>Embryophyta</taxon>
        <taxon>Tracheophyta</taxon>
        <taxon>Spermatophyta</taxon>
        <taxon>Magnoliopsida</taxon>
        <taxon>Ranunculales</taxon>
        <taxon>Menispermaceae</taxon>
        <taxon>Menispermoideae</taxon>
        <taxon>Cissampelideae</taxon>
        <taxon>Stephania</taxon>
    </lineage>
</organism>
<evidence type="ECO:0000256" key="1">
    <source>
        <dbReference type="SAM" id="MobiDB-lite"/>
    </source>
</evidence>
<feature type="compositionally biased region" description="Basic and acidic residues" evidence="1">
    <location>
        <begin position="41"/>
        <end position="61"/>
    </location>
</feature>
<name>A0AAP0L1F6_9MAGN</name>
<feature type="compositionally biased region" description="Basic and acidic residues" evidence="1">
    <location>
        <begin position="1"/>
        <end position="14"/>
    </location>
</feature>